<evidence type="ECO:0000313" key="4">
    <source>
        <dbReference type="Proteomes" id="UP000306954"/>
    </source>
</evidence>
<evidence type="ECO:0000313" key="3">
    <source>
        <dbReference type="EMBL" id="TIB14282.1"/>
    </source>
</evidence>
<comment type="caution">
    <text evidence="3">The sequence shown here is derived from an EMBL/GenBank/DDBJ whole genome shotgun (WGS) entry which is preliminary data.</text>
</comment>
<dbReference type="InterPro" id="IPR008978">
    <property type="entry name" value="HSP20-like_chaperone"/>
</dbReference>
<dbReference type="Proteomes" id="UP000306954">
    <property type="component" value="Unassembled WGS sequence"/>
</dbReference>
<feature type="domain" description="SGS" evidence="2">
    <location>
        <begin position="25"/>
        <end position="114"/>
    </location>
</feature>
<name>A0A4T0I9Z2_WALIC</name>
<feature type="compositionally biased region" description="Polar residues" evidence="1">
    <location>
        <begin position="18"/>
        <end position="35"/>
    </location>
</feature>
<feature type="region of interest" description="Disordered" evidence="1">
    <location>
        <begin position="79"/>
        <end position="114"/>
    </location>
</feature>
<dbReference type="InterPro" id="IPR007699">
    <property type="entry name" value="SGS_dom"/>
</dbReference>
<organism evidence="3 4">
    <name type="scientific">Wallemia ichthyophaga</name>
    <dbReference type="NCBI Taxonomy" id="245174"/>
    <lineage>
        <taxon>Eukaryota</taxon>
        <taxon>Fungi</taxon>
        <taxon>Dikarya</taxon>
        <taxon>Basidiomycota</taxon>
        <taxon>Wallemiomycotina</taxon>
        <taxon>Wallemiomycetes</taxon>
        <taxon>Wallemiales</taxon>
        <taxon>Wallemiaceae</taxon>
        <taxon>Wallemia</taxon>
    </lineage>
</organism>
<feature type="region of interest" description="Disordered" evidence="1">
    <location>
        <begin position="18"/>
        <end position="38"/>
    </location>
</feature>
<sequence>MKIEIELVKAVEGVHWSGLTQPADTQPQQHPTNTKDWNKIAIEQDKEEKEDKNQDTNPDDFFKKLFAGADDDVRKAMMKSYQESGGTTLSTNWDQVKKGEVKGTPPEGMERKDY</sequence>
<evidence type="ECO:0000259" key="2">
    <source>
        <dbReference type="PROSITE" id="PS51048"/>
    </source>
</evidence>
<evidence type="ECO:0000256" key="1">
    <source>
        <dbReference type="SAM" id="MobiDB-lite"/>
    </source>
</evidence>
<protein>
    <recommendedName>
        <fullName evidence="2">SGS domain-containing protein</fullName>
    </recommendedName>
</protein>
<feature type="compositionally biased region" description="Polar residues" evidence="1">
    <location>
        <begin position="81"/>
        <end position="94"/>
    </location>
</feature>
<dbReference type="PANTHER" id="PTHR45862">
    <property type="entry name" value="PROTEIN SGT1 HOMOLOG"/>
    <property type="match status" value="1"/>
</dbReference>
<dbReference type="GO" id="GO:0051087">
    <property type="term" value="F:protein-folding chaperone binding"/>
    <property type="evidence" value="ECO:0007669"/>
    <property type="project" value="InterPro"/>
</dbReference>
<gene>
    <name evidence="3" type="ORF">E3P90_01323</name>
</gene>
<dbReference type="InterPro" id="IPR044563">
    <property type="entry name" value="Sgt1-like"/>
</dbReference>
<reference evidence="3 4" key="1">
    <citation type="submission" date="2019-03" db="EMBL/GenBank/DDBJ databases">
        <title>Sequencing 23 genomes of Wallemia ichthyophaga.</title>
        <authorList>
            <person name="Gostincar C."/>
        </authorList>
    </citation>
    <scope>NUCLEOTIDE SEQUENCE [LARGE SCALE GENOMIC DNA]</scope>
    <source>
        <strain evidence="3 4">EXF-8621</strain>
    </source>
</reference>
<accession>A0A4T0I9Z2</accession>
<dbReference type="SUPFAM" id="SSF49764">
    <property type="entry name" value="HSP20-like chaperones"/>
    <property type="match status" value="1"/>
</dbReference>
<dbReference type="Pfam" id="PF05002">
    <property type="entry name" value="SGS"/>
    <property type="match status" value="1"/>
</dbReference>
<proteinExistence type="predicted"/>
<dbReference type="AlphaFoldDB" id="A0A4T0I9Z2"/>
<dbReference type="EMBL" id="SPOF01000011">
    <property type="protein sequence ID" value="TIB14282.1"/>
    <property type="molecule type" value="Genomic_DNA"/>
</dbReference>
<dbReference type="OrthoDB" id="1898560at2759"/>
<dbReference type="PROSITE" id="PS51048">
    <property type="entry name" value="SGS"/>
    <property type="match status" value="1"/>
</dbReference>